<dbReference type="PANTHER" id="PTHR15396:SF1">
    <property type="entry name" value="RIBONUCLEASE P PROTEIN SUBUNIT P40"/>
    <property type="match status" value="1"/>
</dbReference>
<protein>
    <submittedName>
        <fullName evidence="1">Uncharacterized protein</fullName>
    </submittedName>
</protein>
<reference evidence="1" key="1">
    <citation type="journal article" date="2020" name="Stud. Mycol.">
        <title>101 Dothideomycetes genomes: a test case for predicting lifestyles and emergence of pathogens.</title>
        <authorList>
            <person name="Haridas S."/>
            <person name="Albert R."/>
            <person name="Binder M."/>
            <person name="Bloem J."/>
            <person name="Labutti K."/>
            <person name="Salamov A."/>
            <person name="Andreopoulos B."/>
            <person name="Baker S."/>
            <person name="Barry K."/>
            <person name="Bills G."/>
            <person name="Bluhm B."/>
            <person name="Cannon C."/>
            <person name="Castanera R."/>
            <person name="Culley D."/>
            <person name="Daum C."/>
            <person name="Ezra D."/>
            <person name="Gonzalez J."/>
            <person name="Henrissat B."/>
            <person name="Kuo A."/>
            <person name="Liang C."/>
            <person name="Lipzen A."/>
            <person name="Lutzoni F."/>
            <person name="Magnuson J."/>
            <person name="Mondo S."/>
            <person name="Nolan M."/>
            <person name="Ohm R."/>
            <person name="Pangilinan J."/>
            <person name="Park H.-J."/>
            <person name="Ramirez L."/>
            <person name="Alfaro M."/>
            <person name="Sun H."/>
            <person name="Tritt A."/>
            <person name="Yoshinaga Y."/>
            <person name="Zwiers L.-H."/>
            <person name="Turgeon B."/>
            <person name="Goodwin S."/>
            <person name="Spatafora J."/>
            <person name="Crous P."/>
            <person name="Grigoriev I."/>
        </authorList>
    </citation>
    <scope>NUCLEOTIDE SEQUENCE</scope>
    <source>
        <strain evidence="1">CBS 115976</strain>
    </source>
</reference>
<dbReference type="InterPro" id="IPR013893">
    <property type="entry name" value="RNase_P_Rpp40"/>
</dbReference>
<dbReference type="GO" id="GO:0000447">
    <property type="term" value="P:endonucleolytic cleavage in ITS1 to separate SSU-rRNA from 5.8S rRNA and LSU-rRNA from tricistronic rRNA transcript (SSU-rRNA, 5.8S rRNA, LSU-rRNA)"/>
    <property type="evidence" value="ECO:0007669"/>
    <property type="project" value="TreeGrafter"/>
</dbReference>
<dbReference type="GO" id="GO:0000171">
    <property type="term" value="F:ribonuclease MRP activity"/>
    <property type="evidence" value="ECO:0007669"/>
    <property type="project" value="TreeGrafter"/>
</dbReference>
<dbReference type="GO" id="GO:0000172">
    <property type="term" value="C:ribonuclease MRP complex"/>
    <property type="evidence" value="ECO:0007669"/>
    <property type="project" value="TreeGrafter"/>
</dbReference>
<dbReference type="AlphaFoldDB" id="A0A6A6U5S1"/>
<dbReference type="GO" id="GO:0004526">
    <property type="term" value="F:ribonuclease P activity"/>
    <property type="evidence" value="ECO:0007669"/>
    <property type="project" value="TreeGrafter"/>
</dbReference>
<dbReference type="GO" id="GO:0001682">
    <property type="term" value="P:tRNA 5'-leader removal"/>
    <property type="evidence" value="ECO:0007669"/>
    <property type="project" value="InterPro"/>
</dbReference>
<dbReference type="OrthoDB" id="63112at2759"/>
<evidence type="ECO:0000313" key="1">
    <source>
        <dbReference type="EMBL" id="KAF2667625.1"/>
    </source>
</evidence>
<gene>
    <name evidence="1" type="ORF">BT63DRAFT_441234</name>
</gene>
<sequence>MFLSQSQTIRSSPCYFTHLELPTEIDPKNVSKRRKPFSSISSNAACHTVDMILPHELWEVVKSSITPESLQTEYHKVTMTLLEVISGDFFNYYIKTGNIFLLSEGRPHIDNRFSLKDGILRLELDKPTYERCGLTGRAIPSLGRKHIKSRYVIELNLRLAQMVRGKKGFDRIVWAFTRVLNEPVKWLFYDFHRGQKSRGEGTTCPIEHQNSVLCECILSIQNIPNAVVPIAKSSGAMKDQDYQEQLLEWLGLLSMDSPRVQTTDKVDKYICRYEVPCMSTQDAEDKAAPQQLVHVQVQGLMMSRSIISLFLQLRDSQKDYWFSLSAKSFEGNAYSILCTQGRETLVWELD</sequence>
<dbReference type="GO" id="GO:0030681">
    <property type="term" value="C:multimeric ribonuclease P complex"/>
    <property type="evidence" value="ECO:0007669"/>
    <property type="project" value="TreeGrafter"/>
</dbReference>
<dbReference type="PANTHER" id="PTHR15396">
    <property type="entry name" value="RIBONUCLEASE P PROTEIN SUBUNIT P40"/>
    <property type="match status" value="1"/>
</dbReference>
<evidence type="ECO:0000313" key="2">
    <source>
        <dbReference type="Proteomes" id="UP000799302"/>
    </source>
</evidence>
<dbReference type="Pfam" id="PF08584">
    <property type="entry name" value="Ribonuc_P_40"/>
    <property type="match status" value="1"/>
</dbReference>
<name>A0A6A6U5S1_9PEZI</name>
<dbReference type="Proteomes" id="UP000799302">
    <property type="component" value="Unassembled WGS sequence"/>
</dbReference>
<proteinExistence type="predicted"/>
<organism evidence="1 2">
    <name type="scientific">Microthyrium microscopicum</name>
    <dbReference type="NCBI Taxonomy" id="703497"/>
    <lineage>
        <taxon>Eukaryota</taxon>
        <taxon>Fungi</taxon>
        <taxon>Dikarya</taxon>
        <taxon>Ascomycota</taxon>
        <taxon>Pezizomycotina</taxon>
        <taxon>Dothideomycetes</taxon>
        <taxon>Dothideomycetes incertae sedis</taxon>
        <taxon>Microthyriales</taxon>
        <taxon>Microthyriaceae</taxon>
        <taxon>Microthyrium</taxon>
    </lineage>
</organism>
<accession>A0A6A6U5S1</accession>
<dbReference type="EMBL" id="MU004237">
    <property type="protein sequence ID" value="KAF2667625.1"/>
    <property type="molecule type" value="Genomic_DNA"/>
</dbReference>
<keyword evidence="2" id="KW-1185">Reference proteome</keyword>